<feature type="compositionally biased region" description="Pro residues" evidence="1">
    <location>
        <begin position="30"/>
        <end position="43"/>
    </location>
</feature>
<reference evidence="2 3" key="1">
    <citation type="journal article" date="2016" name="Nat. Commun.">
        <title>Thousands of microbial genomes shed light on interconnected biogeochemical processes in an aquifer system.</title>
        <authorList>
            <person name="Anantharaman K."/>
            <person name="Brown C.T."/>
            <person name="Hug L.A."/>
            <person name="Sharon I."/>
            <person name="Castelle C.J."/>
            <person name="Probst A.J."/>
            <person name="Thomas B.C."/>
            <person name="Singh A."/>
            <person name="Wilkins M.J."/>
            <person name="Karaoz U."/>
            <person name="Brodie E.L."/>
            <person name="Williams K.H."/>
            <person name="Hubbard S.S."/>
            <person name="Banfield J.F."/>
        </authorList>
    </citation>
    <scope>NUCLEOTIDE SEQUENCE [LARGE SCALE GENOMIC DNA]</scope>
</reference>
<evidence type="ECO:0000313" key="3">
    <source>
        <dbReference type="Proteomes" id="UP000176406"/>
    </source>
</evidence>
<evidence type="ECO:0000313" key="2">
    <source>
        <dbReference type="EMBL" id="OGZ23546.1"/>
    </source>
</evidence>
<sequence length="95" mass="10512">MEITIITLGILVLALGWHVLDLRLKKKPEPPPSPLPAPPPVPELDPLLESSQDDLKRALLEVRIASTELAAAQGKRKARQRQNQVKVEDSKDPII</sequence>
<accession>A0A1G2ECL0</accession>
<protein>
    <submittedName>
        <fullName evidence="2">Uncharacterized protein</fullName>
    </submittedName>
</protein>
<feature type="compositionally biased region" description="Basic and acidic residues" evidence="1">
    <location>
        <begin position="86"/>
        <end position="95"/>
    </location>
</feature>
<proteinExistence type="predicted"/>
<dbReference type="Proteomes" id="UP000176406">
    <property type="component" value="Unassembled WGS sequence"/>
</dbReference>
<evidence type="ECO:0000256" key="1">
    <source>
        <dbReference type="SAM" id="MobiDB-lite"/>
    </source>
</evidence>
<feature type="region of interest" description="Disordered" evidence="1">
    <location>
        <begin position="26"/>
        <end position="47"/>
    </location>
</feature>
<name>A0A1G2ECL0_9BACT</name>
<feature type="region of interest" description="Disordered" evidence="1">
    <location>
        <begin position="71"/>
        <end position="95"/>
    </location>
</feature>
<dbReference type="EMBL" id="MHMG01000014">
    <property type="protein sequence ID" value="OGZ23546.1"/>
    <property type="molecule type" value="Genomic_DNA"/>
</dbReference>
<organism evidence="2 3">
    <name type="scientific">Candidatus Nealsonbacteria bacterium RIFCSPLOWO2_01_FULL_41_9</name>
    <dbReference type="NCBI Taxonomy" id="1801671"/>
    <lineage>
        <taxon>Bacteria</taxon>
        <taxon>Candidatus Nealsoniibacteriota</taxon>
    </lineage>
</organism>
<comment type="caution">
    <text evidence="2">The sequence shown here is derived from an EMBL/GenBank/DDBJ whole genome shotgun (WGS) entry which is preliminary data.</text>
</comment>
<gene>
    <name evidence="2" type="ORF">A3A08_01610</name>
</gene>
<dbReference type="AlphaFoldDB" id="A0A1G2ECL0"/>